<feature type="non-terminal residue" evidence="7">
    <location>
        <position position="1"/>
    </location>
</feature>
<name>R7T7I3_CAPTE</name>
<keyword evidence="6" id="KW-0769">Symport</keyword>
<dbReference type="EMBL" id="KB311395">
    <property type="protein sequence ID" value="ELT89383.1"/>
    <property type="molecule type" value="Genomic_DNA"/>
</dbReference>
<dbReference type="EMBL" id="AMQN01032733">
    <property type="status" value="NOT_ANNOTATED_CDS"/>
    <property type="molecule type" value="Genomic_DNA"/>
</dbReference>
<organism evidence="7">
    <name type="scientific">Capitella teleta</name>
    <name type="common">Polychaete worm</name>
    <dbReference type="NCBI Taxonomy" id="283909"/>
    <lineage>
        <taxon>Eukaryota</taxon>
        <taxon>Metazoa</taxon>
        <taxon>Spiralia</taxon>
        <taxon>Lophotrochozoa</taxon>
        <taxon>Annelida</taxon>
        <taxon>Polychaeta</taxon>
        <taxon>Sedentaria</taxon>
        <taxon>Scolecida</taxon>
        <taxon>Capitellidae</taxon>
        <taxon>Capitella</taxon>
    </lineage>
</organism>
<gene>
    <name evidence="7" type="ORF">CAPTEDRAFT_41641</name>
</gene>
<dbReference type="EnsemblMetazoa" id="CapteT41641">
    <property type="protein sequence ID" value="CapteP41641"/>
    <property type="gene ID" value="CapteG41641"/>
</dbReference>
<evidence type="ECO:0000256" key="6">
    <source>
        <dbReference type="RuleBase" id="RU361216"/>
    </source>
</evidence>
<dbReference type="SUPFAM" id="SSF118215">
    <property type="entry name" value="Proton glutamate symport protein"/>
    <property type="match status" value="1"/>
</dbReference>
<dbReference type="InterPro" id="IPR036458">
    <property type="entry name" value="Na:dicarbo_symporter_sf"/>
</dbReference>
<keyword evidence="9" id="KW-1185">Reference proteome</keyword>
<dbReference type="GO" id="GO:0015501">
    <property type="term" value="F:glutamate:sodium symporter activity"/>
    <property type="evidence" value="ECO:0007669"/>
    <property type="project" value="TreeGrafter"/>
</dbReference>
<dbReference type="HOGENOM" id="CLU_2405639_0_0_1"/>
<dbReference type="Gene3D" id="1.10.3860.10">
    <property type="entry name" value="Sodium:dicarboxylate symporter"/>
    <property type="match status" value="1"/>
</dbReference>
<dbReference type="GO" id="GO:0015175">
    <property type="term" value="F:neutral L-amino acid transmembrane transporter activity"/>
    <property type="evidence" value="ECO:0007669"/>
    <property type="project" value="TreeGrafter"/>
</dbReference>
<evidence type="ECO:0000313" key="9">
    <source>
        <dbReference type="Proteomes" id="UP000014760"/>
    </source>
</evidence>
<feature type="transmembrane region" description="Helical" evidence="6">
    <location>
        <begin position="27"/>
        <end position="48"/>
    </location>
</feature>
<evidence type="ECO:0000256" key="3">
    <source>
        <dbReference type="ARBA" id="ARBA00022692"/>
    </source>
</evidence>
<sequence length="93" mass="10018">LIIPLVVSSLISGLAGLDTKSSGRMGLYAIVYYFTTTLLAVLLGILLVSTIKPGVRTDVEDGNFGETANVVDSFLDLIRNMLPDNLVEATFRQ</sequence>
<proteinExistence type="inferred from homology"/>
<evidence type="ECO:0000256" key="1">
    <source>
        <dbReference type="ARBA" id="ARBA00004141"/>
    </source>
</evidence>
<dbReference type="PANTHER" id="PTHR11958">
    <property type="entry name" value="SODIUM/DICARBOXYLATE SYMPORTER-RELATED"/>
    <property type="match status" value="1"/>
</dbReference>
<dbReference type="OrthoDB" id="5877963at2759"/>
<comment type="similarity">
    <text evidence="6">Belongs to the dicarboxylate/amino acid:cation symporter (DAACS) (TC 2.A.23) family.</text>
</comment>
<dbReference type="PANTHER" id="PTHR11958:SF63">
    <property type="entry name" value="AMINO ACID TRANSPORTER"/>
    <property type="match status" value="1"/>
</dbReference>
<protein>
    <recommendedName>
        <fullName evidence="6">Amino acid transporter</fullName>
    </recommendedName>
</protein>
<keyword evidence="3 6" id="KW-0812">Transmembrane</keyword>
<dbReference type="Pfam" id="PF00375">
    <property type="entry name" value="SDF"/>
    <property type="match status" value="1"/>
</dbReference>
<dbReference type="InterPro" id="IPR050746">
    <property type="entry name" value="DAACS"/>
</dbReference>
<dbReference type="AlphaFoldDB" id="R7T7I3"/>
<evidence type="ECO:0000256" key="5">
    <source>
        <dbReference type="ARBA" id="ARBA00023136"/>
    </source>
</evidence>
<dbReference type="Proteomes" id="UP000014760">
    <property type="component" value="Unassembled WGS sequence"/>
</dbReference>
<dbReference type="PRINTS" id="PR00173">
    <property type="entry name" value="EDTRNSPORT"/>
</dbReference>
<keyword evidence="2 6" id="KW-0813">Transport</keyword>
<feature type="non-terminal residue" evidence="7">
    <location>
        <position position="93"/>
    </location>
</feature>
<evidence type="ECO:0000256" key="4">
    <source>
        <dbReference type="ARBA" id="ARBA00022989"/>
    </source>
</evidence>
<evidence type="ECO:0000313" key="8">
    <source>
        <dbReference type="EnsemblMetazoa" id="CapteP41641"/>
    </source>
</evidence>
<evidence type="ECO:0000313" key="7">
    <source>
        <dbReference type="EMBL" id="ELT89383.1"/>
    </source>
</evidence>
<dbReference type="InterPro" id="IPR001991">
    <property type="entry name" value="Na-dicarboxylate_symporter"/>
</dbReference>
<evidence type="ECO:0000256" key="2">
    <source>
        <dbReference type="ARBA" id="ARBA00022448"/>
    </source>
</evidence>
<comment type="caution">
    <text evidence="6">Lacks conserved residue(s) required for the propagation of feature annotation.</text>
</comment>
<keyword evidence="5 6" id="KW-0472">Membrane</keyword>
<dbReference type="OMA" id="MELWDFS"/>
<accession>R7T7I3</accession>
<reference evidence="7 9" key="2">
    <citation type="journal article" date="2013" name="Nature">
        <title>Insights into bilaterian evolution from three spiralian genomes.</title>
        <authorList>
            <person name="Simakov O."/>
            <person name="Marletaz F."/>
            <person name="Cho S.J."/>
            <person name="Edsinger-Gonzales E."/>
            <person name="Havlak P."/>
            <person name="Hellsten U."/>
            <person name="Kuo D.H."/>
            <person name="Larsson T."/>
            <person name="Lv J."/>
            <person name="Arendt D."/>
            <person name="Savage R."/>
            <person name="Osoegawa K."/>
            <person name="de Jong P."/>
            <person name="Grimwood J."/>
            <person name="Chapman J.A."/>
            <person name="Shapiro H."/>
            <person name="Aerts A."/>
            <person name="Otillar R.P."/>
            <person name="Terry A.Y."/>
            <person name="Boore J.L."/>
            <person name="Grigoriev I.V."/>
            <person name="Lindberg D.R."/>
            <person name="Seaver E.C."/>
            <person name="Weisblat D.A."/>
            <person name="Putnam N.H."/>
            <person name="Rokhsar D.S."/>
        </authorList>
    </citation>
    <scope>NUCLEOTIDE SEQUENCE</scope>
    <source>
        <strain evidence="7 9">I ESC-2004</strain>
    </source>
</reference>
<dbReference type="GO" id="GO:0005313">
    <property type="term" value="F:L-glutamate transmembrane transporter activity"/>
    <property type="evidence" value="ECO:0007669"/>
    <property type="project" value="TreeGrafter"/>
</dbReference>
<reference evidence="8" key="3">
    <citation type="submission" date="2015-06" db="UniProtKB">
        <authorList>
            <consortium name="EnsemblMetazoa"/>
        </authorList>
    </citation>
    <scope>IDENTIFICATION</scope>
</reference>
<reference evidence="9" key="1">
    <citation type="submission" date="2012-12" db="EMBL/GenBank/DDBJ databases">
        <authorList>
            <person name="Hellsten U."/>
            <person name="Grimwood J."/>
            <person name="Chapman J.A."/>
            <person name="Shapiro H."/>
            <person name="Aerts A."/>
            <person name="Otillar R.P."/>
            <person name="Terry A.Y."/>
            <person name="Boore J.L."/>
            <person name="Simakov O."/>
            <person name="Marletaz F."/>
            <person name="Cho S.-J."/>
            <person name="Edsinger-Gonzales E."/>
            <person name="Havlak P."/>
            <person name="Kuo D.-H."/>
            <person name="Larsson T."/>
            <person name="Lv J."/>
            <person name="Arendt D."/>
            <person name="Savage R."/>
            <person name="Osoegawa K."/>
            <person name="de Jong P."/>
            <person name="Lindberg D.R."/>
            <person name="Seaver E.C."/>
            <person name="Weisblat D.A."/>
            <person name="Putnam N.H."/>
            <person name="Grigoriev I.V."/>
            <person name="Rokhsar D.S."/>
        </authorList>
    </citation>
    <scope>NUCLEOTIDE SEQUENCE</scope>
    <source>
        <strain evidence="9">I ESC-2004</strain>
    </source>
</reference>
<keyword evidence="4 6" id="KW-1133">Transmembrane helix</keyword>
<dbReference type="STRING" id="283909.R7T7I3"/>
<comment type="subcellular location">
    <subcellularLocation>
        <location evidence="1 6">Membrane</location>
        <topology evidence="1 6">Multi-pass membrane protein</topology>
    </subcellularLocation>
</comment>
<dbReference type="GO" id="GO:0005886">
    <property type="term" value="C:plasma membrane"/>
    <property type="evidence" value="ECO:0007669"/>
    <property type="project" value="TreeGrafter"/>
</dbReference>